<accession>A0A8H2ZGZ2</accession>
<dbReference type="Pfam" id="PF08585">
    <property type="entry name" value="RMI1_N_C"/>
    <property type="match status" value="1"/>
</dbReference>
<dbReference type="OrthoDB" id="341511at2759"/>
<sequence length="254" mass="29078">MSNFTNILISNLTDSNIQIPKKNDPLRNVNPIYSQLYDTFENEPWLPNSSKDSTQMKMIKTDSDLLFQVLMIENISKSKQSQLDDLSTKFDPKNQRVDTLRQSKGPKKFDIVNQVDLDKDDNATTSNNSNNTTSTIPLKSSSDLQSRKTVYKITLQTKKSDIFFAINTYPIHWDNCCAGAKLIIKKGTIFNRGVFYLKEELTAMCFGSVHSWVEQQDLKKYSYLEGKLSRDNDGFKDVSTSRKRKAIDISEDDI</sequence>
<evidence type="ECO:0000313" key="4">
    <source>
        <dbReference type="Proteomes" id="UP000644660"/>
    </source>
</evidence>
<feature type="compositionally biased region" description="Low complexity" evidence="1">
    <location>
        <begin position="123"/>
        <end position="135"/>
    </location>
</feature>
<proteinExistence type="predicted"/>
<evidence type="ECO:0000259" key="2">
    <source>
        <dbReference type="Pfam" id="PF08585"/>
    </source>
</evidence>
<name>A0A8H2ZGZ2_9SACH</name>
<dbReference type="EMBL" id="CAEFZW010000005">
    <property type="protein sequence ID" value="CAB4255159.1"/>
    <property type="molecule type" value="Genomic_DNA"/>
</dbReference>
<keyword evidence="4" id="KW-1185">Reference proteome</keyword>
<protein>
    <submittedName>
        <fullName evidence="3">Similar to Saccharomyces cerevisiae YPL024W RMI1 Subunit of the RecQ (Sgs1p) - Topo III (Top3p) complex</fullName>
    </submittedName>
</protein>
<dbReference type="Gene3D" id="2.40.50.770">
    <property type="entry name" value="RecQ-mediated genome instability protein Rmi1, C-terminal domain"/>
    <property type="match status" value="1"/>
</dbReference>
<dbReference type="GeneID" id="64858193"/>
<dbReference type="InterPro" id="IPR013894">
    <property type="entry name" value="RMI1_OB"/>
</dbReference>
<comment type="caution">
    <text evidence="3">The sequence shown here is derived from an EMBL/GenBank/DDBJ whole genome shotgun (WGS) entry which is preliminary data.</text>
</comment>
<reference evidence="3 4" key="1">
    <citation type="submission" date="2020-05" db="EMBL/GenBank/DDBJ databases">
        <authorList>
            <person name="Casaregola S."/>
            <person name="Devillers H."/>
            <person name="Grondin C."/>
        </authorList>
    </citation>
    <scope>NUCLEOTIDE SEQUENCE [LARGE SCALE GENOMIC DNA]</scope>
    <source>
        <strain evidence="3 4">CLIB 1767</strain>
    </source>
</reference>
<gene>
    <name evidence="3" type="ORF">KABA2_05S09746</name>
</gene>
<dbReference type="AlphaFoldDB" id="A0A8H2ZGZ2"/>
<organism evidence="3 4">
    <name type="scientific">Maudiozyma barnettii</name>
    <dbReference type="NCBI Taxonomy" id="61262"/>
    <lineage>
        <taxon>Eukaryota</taxon>
        <taxon>Fungi</taxon>
        <taxon>Dikarya</taxon>
        <taxon>Ascomycota</taxon>
        <taxon>Saccharomycotina</taxon>
        <taxon>Saccharomycetes</taxon>
        <taxon>Saccharomycetales</taxon>
        <taxon>Saccharomycetaceae</taxon>
        <taxon>Maudiozyma</taxon>
    </lineage>
</organism>
<dbReference type="InterPro" id="IPR042470">
    <property type="entry name" value="RMI1_N_C_sf"/>
</dbReference>
<dbReference type="RefSeq" id="XP_041407003.1">
    <property type="nucleotide sequence ID" value="XM_041551069.1"/>
</dbReference>
<feature type="domain" description="RecQ mediated genome instability protein 1 OB-fold" evidence="2">
    <location>
        <begin position="55"/>
        <end position="217"/>
    </location>
</feature>
<feature type="region of interest" description="Disordered" evidence="1">
    <location>
        <begin position="119"/>
        <end position="140"/>
    </location>
</feature>
<evidence type="ECO:0000313" key="3">
    <source>
        <dbReference type="EMBL" id="CAB4255159.1"/>
    </source>
</evidence>
<dbReference type="Proteomes" id="UP000644660">
    <property type="component" value="Unassembled WGS sequence"/>
</dbReference>
<evidence type="ECO:0000256" key="1">
    <source>
        <dbReference type="SAM" id="MobiDB-lite"/>
    </source>
</evidence>